<keyword evidence="2" id="KW-1133">Transmembrane helix</keyword>
<dbReference type="RefSeq" id="WP_281834640.1">
    <property type="nucleotide sequence ID" value="NZ_BSDY01000005.1"/>
</dbReference>
<feature type="transmembrane region" description="Helical" evidence="2">
    <location>
        <begin position="62"/>
        <end position="83"/>
    </location>
</feature>
<organism evidence="3 4">
    <name type="scientific">Propionigenium maris DSM 9537</name>
    <dbReference type="NCBI Taxonomy" id="1123000"/>
    <lineage>
        <taxon>Bacteria</taxon>
        <taxon>Fusobacteriati</taxon>
        <taxon>Fusobacteriota</taxon>
        <taxon>Fusobacteriia</taxon>
        <taxon>Fusobacteriales</taxon>
        <taxon>Fusobacteriaceae</taxon>
        <taxon>Propionigenium</taxon>
    </lineage>
</organism>
<accession>A0A9W6GLD1</accession>
<dbReference type="GO" id="GO:0016020">
    <property type="term" value="C:membrane"/>
    <property type="evidence" value="ECO:0007669"/>
    <property type="project" value="InterPro"/>
</dbReference>
<dbReference type="InterPro" id="IPR003425">
    <property type="entry name" value="CCB3/YggT"/>
</dbReference>
<name>A0A9W6GLD1_9FUSO</name>
<keyword evidence="2" id="KW-0812">Transmembrane</keyword>
<keyword evidence="2" id="KW-0472">Membrane</keyword>
<proteinExistence type="inferred from homology"/>
<dbReference type="PANTHER" id="PTHR33219:SF14">
    <property type="entry name" value="PROTEIN COFACTOR ASSEMBLY OF COMPLEX C SUBUNIT B CCB3, CHLOROPLASTIC-RELATED"/>
    <property type="match status" value="1"/>
</dbReference>
<comment type="caution">
    <text evidence="3">The sequence shown here is derived from an EMBL/GenBank/DDBJ whole genome shotgun (WGS) entry which is preliminary data.</text>
</comment>
<feature type="transmembrane region" description="Helical" evidence="2">
    <location>
        <begin position="12"/>
        <end position="30"/>
    </location>
</feature>
<evidence type="ECO:0000313" key="4">
    <source>
        <dbReference type="Proteomes" id="UP001144471"/>
    </source>
</evidence>
<dbReference type="EMBL" id="BSDY01000005">
    <property type="protein sequence ID" value="GLI55866.1"/>
    <property type="molecule type" value="Genomic_DNA"/>
</dbReference>
<evidence type="ECO:0000313" key="3">
    <source>
        <dbReference type="EMBL" id="GLI55866.1"/>
    </source>
</evidence>
<evidence type="ECO:0000256" key="2">
    <source>
        <dbReference type="SAM" id="Phobius"/>
    </source>
</evidence>
<dbReference type="AlphaFoldDB" id="A0A9W6GLD1"/>
<keyword evidence="4" id="KW-1185">Reference proteome</keyword>
<protein>
    <recommendedName>
        <fullName evidence="5">YggT family protein</fullName>
    </recommendedName>
</protein>
<evidence type="ECO:0008006" key="5">
    <source>
        <dbReference type="Google" id="ProtNLM"/>
    </source>
</evidence>
<reference evidence="3" key="1">
    <citation type="submission" date="2022-12" db="EMBL/GenBank/DDBJ databases">
        <title>Reference genome sequencing for broad-spectrum identification of bacterial and archaeal isolates by mass spectrometry.</title>
        <authorList>
            <person name="Sekiguchi Y."/>
            <person name="Tourlousse D.M."/>
        </authorList>
    </citation>
    <scope>NUCLEOTIDE SEQUENCE</scope>
    <source>
        <strain evidence="3">10succ1</strain>
    </source>
</reference>
<dbReference type="Pfam" id="PF02325">
    <property type="entry name" value="CCB3_YggT"/>
    <property type="match status" value="1"/>
</dbReference>
<comment type="similarity">
    <text evidence="1">Belongs to the YggT family.</text>
</comment>
<sequence>MIFTLIDLVIRALRILILIRIVLSWVAPYSRNEFTELVYHITEPVLRPFRMLIPMGSVRMDLSPIIALVVLNLVRSLAFRLLYF</sequence>
<dbReference type="Proteomes" id="UP001144471">
    <property type="component" value="Unassembled WGS sequence"/>
</dbReference>
<evidence type="ECO:0000256" key="1">
    <source>
        <dbReference type="ARBA" id="ARBA00010894"/>
    </source>
</evidence>
<dbReference type="PANTHER" id="PTHR33219">
    <property type="entry name" value="YLMG HOMOLOG PROTEIN 2, CHLOROPLASTIC"/>
    <property type="match status" value="1"/>
</dbReference>
<gene>
    <name evidence="3" type="ORF">PM10SUCC1_13800</name>
</gene>